<feature type="transmembrane region" description="Helical" evidence="9">
    <location>
        <begin position="347"/>
        <end position="369"/>
    </location>
</feature>
<dbReference type="PANTHER" id="PTHR43271:SF1">
    <property type="entry name" value="INNER MEMBRANE TRANSPORT PROTEIN YNFM"/>
    <property type="match status" value="1"/>
</dbReference>
<evidence type="ECO:0000256" key="5">
    <source>
        <dbReference type="ARBA" id="ARBA00022692"/>
    </source>
</evidence>
<dbReference type="PROSITE" id="PS50850">
    <property type="entry name" value="MFS"/>
    <property type="match status" value="1"/>
</dbReference>
<evidence type="ECO:0000256" key="3">
    <source>
        <dbReference type="ARBA" id="ARBA00022448"/>
    </source>
</evidence>
<gene>
    <name evidence="11" type="ORF">CJ204_06665</name>
</gene>
<dbReference type="InterPro" id="IPR011701">
    <property type="entry name" value="MFS"/>
</dbReference>
<keyword evidence="3" id="KW-0813">Transport</keyword>
<feature type="domain" description="Major facilitator superfamily (MFS) profile" evidence="10">
    <location>
        <begin position="52"/>
        <end position="431"/>
    </location>
</feature>
<comment type="caution">
    <text evidence="11">The sequence shown here is derived from an EMBL/GenBank/DDBJ whole genome shotgun (WGS) entry which is preliminary data.</text>
</comment>
<keyword evidence="5 9" id="KW-0812">Transmembrane</keyword>
<dbReference type="PROSITE" id="PS00216">
    <property type="entry name" value="SUGAR_TRANSPORT_1"/>
    <property type="match status" value="1"/>
</dbReference>
<accession>A0A2N6SYW1</accession>
<feature type="transmembrane region" description="Helical" evidence="9">
    <location>
        <begin position="206"/>
        <end position="226"/>
    </location>
</feature>
<evidence type="ECO:0000256" key="8">
    <source>
        <dbReference type="SAM" id="MobiDB-lite"/>
    </source>
</evidence>
<feature type="region of interest" description="Disordered" evidence="8">
    <location>
        <begin position="1"/>
        <end position="42"/>
    </location>
</feature>
<sequence>MSNAHRSDSSGDSSANPASPANDATGSAPASPASPAPAPEGLTPGDPGFRRALIAVLFAGIASFQALYATQALLPVLTEDFHISPATAALTVSATTGGLACAIIPMSVLSERFGRRPLILIGAVLATVLGLTLAFAPNASALIGLRLIQGLVIAGVPAVAMTYVSEEVDPHHVPRIMGLYVAGTTVGGLLGRIIPSVVLEFGGWRVATVVSALVALAFALATVWLLPRQRRFTPKKLTLGGEVRAIVGHLGNPRLVGLYALAFLSMGAFVSLYNYVGFRLGDTFGLSAAVAGMVFLLYLTGTWSSARAGSYARSMGRREAMLAAIVAGIAGLALTATPWLITLLVGVALFTGGFFVAHSLASSSVGLIATADRAEASSMYLFSYYLGSSVVGWVSGHVLDWGGWGLLVGWLVGLFVLAGAAALVGTSGIRRRGASGSSGASGKAV</sequence>
<comment type="subcellular location">
    <subcellularLocation>
        <location evidence="1">Cell membrane</location>
        <topology evidence="1">Multi-pass membrane protein</topology>
    </subcellularLocation>
</comment>
<evidence type="ECO:0000256" key="2">
    <source>
        <dbReference type="ARBA" id="ARBA00008335"/>
    </source>
</evidence>
<feature type="transmembrane region" description="Helical" evidence="9">
    <location>
        <begin position="176"/>
        <end position="194"/>
    </location>
</feature>
<organism evidence="11 12">
    <name type="scientific">Corynebacterium xerosis</name>
    <dbReference type="NCBI Taxonomy" id="1725"/>
    <lineage>
        <taxon>Bacteria</taxon>
        <taxon>Bacillati</taxon>
        <taxon>Actinomycetota</taxon>
        <taxon>Actinomycetes</taxon>
        <taxon>Mycobacteriales</taxon>
        <taxon>Corynebacteriaceae</taxon>
        <taxon>Corynebacterium</taxon>
    </lineage>
</organism>
<evidence type="ECO:0000259" key="10">
    <source>
        <dbReference type="PROSITE" id="PS50850"/>
    </source>
</evidence>
<name>A0A2N6SYW1_9CORY</name>
<dbReference type="Proteomes" id="UP000235363">
    <property type="component" value="Unassembled WGS sequence"/>
</dbReference>
<feature type="transmembrane region" description="Helical" evidence="9">
    <location>
        <begin position="320"/>
        <end position="341"/>
    </location>
</feature>
<dbReference type="InterPro" id="IPR036259">
    <property type="entry name" value="MFS_trans_sf"/>
</dbReference>
<dbReference type="PANTHER" id="PTHR43271">
    <property type="entry name" value="BLL2771 PROTEIN"/>
    <property type="match status" value="1"/>
</dbReference>
<evidence type="ECO:0000256" key="7">
    <source>
        <dbReference type="ARBA" id="ARBA00023136"/>
    </source>
</evidence>
<dbReference type="SUPFAM" id="SSF103473">
    <property type="entry name" value="MFS general substrate transporter"/>
    <property type="match status" value="1"/>
</dbReference>
<feature type="transmembrane region" description="Helical" evidence="9">
    <location>
        <begin position="86"/>
        <end position="106"/>
    </location>
</feature>
<dbReference type="AlphaFoldDB" id="A0A2N6SYW1"/>
<feature type="transmembrane region" description="Helical" evidence="9">
    <location>
        <begin position="381"/>
        <end position="398"/>
    </location>
</feature>
<feature type="transmembrane region" description="Helical" evidence="9">
    <location>
        <begin position="404"/>
        <end position="424"/>
    </location>
</feature>
<evidence type="ECO:0000256" key="9">
    <source>
        <dbReference type="SAM" id="Phobius"/>
    </source>
</evidence>
<feature type="transmembrane region" description="Helical" evidence="9">
    <location>
        <begin position="282"/>
        <end position="299"/>
    </location>
</feature>
<protein>
    <submittedName>
        <fullName evidence="11">MFS transporter</fullName>
    </submittedName>
</protein>
<dbReference type="EMBL" id="PNHF01000013">
    <property type="protein sequence ID" value="PMC62255.1"/>
    <property type="molecule type" value="Genomic_DNA"/>
</dbReference>
<dbReference type="RefSeq" id="WP_102212807.1">
    <property type="nucleotide sequence ID" value="NZ_PNHF01000013.1"/>
</dbReference>
<proteinExistence type="inferred from homology"/>
<dbReference type="GO" id="GO:0005886">
    <property type="term" value="C:plasma membrane"/>
    <property type="evidence" value="ECO:0007669"/>
    <property type="project" value="UniProtKB-SubCell"/>
</dbReference>
<keyword evidence="7 9" id="KW-0472">Membrane</keyword>
<feature type="compositionally biased region" description="Low complexity" evidence="8">
    <location>
        <begin position="10"/>
        <end position="31"/>
    </location>
</feature>
<dbReference type="InterPro" id="IPR020846">
    <property type="entry name" value="MFS_dom"/>
</dbReference>
<comment type="similarity">
    <text evidence="2">Belongs to the major facilitator superfamily.</text>
</comment>
<dbReference type="Pfam" id="PF07690">
    <property type="entry name" value="MFS_1"/>
    <property type="match status" value="1"/>
</dbReference>
<dbReference type="Gene3D" id="1.20.1250.20">
    <property type="entry name" value="MFS general substrate transporter like domains"/>
    <property type="match status" value="1"/>
</dbReference>
<evidence type="ECO:0000313" key="11">
    <source>
        <dbReference type="EMBL" id="PMC62255.1"/>
    </source>
</evidence>
<feature type="transmembrane region" description="Helical" evidence="9">
    <location>
        <begin position="256"/>
        <end position="276"/>
    </location>
</feature>
<evidence type="ECO:0000256" key="6">
    <source>
        <dbReference type="ARBA" id="ARBA00022989"/>
    </source>
</evidence>
<feature type="transmembrane region" description="Helical" evidence="9">
    <location>
        <begin position="52"/>
        <end position="74"/>
    </location>
</feature>
<evidence type="ECO:0000256" key="4">
    <source>
        <dbReference type="ARBA" id="ARBA00022475"/>
    </source>
</evidence>
<dbReference type="CDD" id="cd17324">
    <property type="entry name" value="MFS_NepI_like"/>
    <property type="match status" value="1"/>
</dbReference>
<keyword evidence="4" id="KW-1003">Cell membrane</keyword>
<dbReference type="GO" id="GO:0022857">
    <property type="term" value="F:transmembrane transporter activity"/>
    <property type="evidence" value="ECO:0007669"/>
    <property type="project" value="InterPro"/>
</dbReference>
<reference evidence="11 12" key="1">
    <citation type="submission" date="2017-09" db="EMBL/GenBank/DDBJ databases">
        <title>Bacterial strain isolated from the female urinary microbiota.</title>
        <authorList>
            <person name="Thomas-White K."/>
            <person name="Kumar N."/>
            <person name="Forster S."/>
            <person name="Putonti C."/>
            <person name="Lawley T."/>
            <person name="Wolfe A.J."/>
        </authorList>
    </citation>
    <scope>NUCLEOTIDE SEQUENCE [LARGE SCALE GENOMIC DNA]</scope>
    <source>
        <strain evidence="11 12">UMB0908</strain>
    </source>
</reference>
<keyword evidence="6 9" id="KW-1133">Transmembrane helix</keyword>
<dbReference type="InterPro" id="IPR005829">
    <property type="entry name" value="Sugar_transporter_CS"/>
</dbReference>
<evidence type="ECO:0000256" key="1">
    <source>
        <dbReference type="ARBA" id="ARBA00004651"/>
    </source>
</evidence>
<feature type="transmembrane region" description="Helical" evidence="9">
    <location>
        <begin position="118"/>
        <end position="137"/>
    </location>
</feature>
<feature type="transmembrane region" description="Helical" evidence="9">
    <location>
        <begin position="143"/>
        <end position="164"/>
    </location>
</feature>
<evidence type="ECO:0000313" key="12">
    <source>
        <dbReference type="Proteomes" id="UP000235363"/>
    </source>
</evidence>